<evidence type="ECO:0000256" key="4">
    <source>
        <dbReference type="ARBA" id="ARBA00023125"/>
    </source>
</evidence>
<evidence type="ECO:0000256" key="5">
    <source>
        <dbReference type="ARBA" id="ARBA00023163"/>
    </source>
</evidence>
<name>A0A4R3L0V1_9BACL</name>
<feature type="DNA-binding region" description="OmpR/PhoB-type" evidence="7">
    <location>
        <begin position="133"/>
        <end position="232"/>
    </location>
</feature>
<dbReference type="GO" id="GO:0000976">
    <property type="term" value="F:transcription cis-regulatory region binding"/>
    <property type="evidence" value="ECO:0007669"/>
    <property type="project" value="TreeGrafter"/>
</dbReference>
<evidence type="ECO:0000259" key="9">
    <source>
        <dbReference type="PROSITE" id="PS51755"/>
    </source>
</evidence>
<keyword evidence="4 7" id="KW-0238">DNA-binding</keyword>
<dbReference type="PANTHER" id="PTHR48111:SF1">
    <property type="entry name" value="TWO-COMPONENT RESPONSE REGULATOR ORR33"/>
    <property type="match status" value="1"/>
</dbReference>
<dbReference type="Gene3D" id="1.10.10.10">
    <property type="entry name" value="Winged helix-like DNA-binding domain superfamily/Winged helix DNA-binding domain"/>
    <property type="match status" value="1"/>
</dbReference>
<evidence type="ECO:0000259" key="8">
    <source>
        <dbReference type="PROSITE" id="PS50110"/>
    </source>
</evidence>
<sequence length="234" mass="26997">MEKRIYVIDDEPQIIQAVSQYLNQEGFITIGETNPQKALDRLQNGLEVDLILLDWMMPKLNGMDLCKQIRTFSHIPIIFLTAKTDEYEMLLGLELGADDYITKPFSMRELVTRIRVVLRRTPTISSLSHREHQEMIVVDELKVSPYSHQAWLGEQEIDCTLSEFKVLSTLASHPGRVYSRAQLIEVSLGEEYLGYERTIDTHIHNLRKKMKKISPNFNGIRTVFGVGYTLGDRK</sequence>
<dbReference type="InterPro" id="IPR016032">
    <property type="entry name" value="Sig_transdc_resp-reg_C-effctor"/>
</dbReference>
<evidence type="ECO:0000256" key="7">
    <source>
        <dbReference type="PROSITE-ProRule" id="PRU01091"/>
    </source>
</evidence>
<dbReference type="AlphaFoldDB" id="A0A4R3L0V1"/>
<dbReference type="GO" id="GO:0006355">
    <property type="term" value="P:regulation of DNA-templated transcription"/>
    <property type="evidence" value="ECO:0007669"/>
    <property type="project" value="InterPro"/>
</dbReference>
<reference evidence="10 11" key="1">
    <citation type="submission" date="2019-03" db="EMBL/GenBank/DDBJ databases">
        <title>Genomic Encyclopedia of Type Strains, Phase IV (KMG-IV): sequencing the most valuable type-strain genomes for metagenomic binning, comparative biology and taxonomic classification.</title>
        <authorList>
            <person name="Goeker M."/>
        </authorList>
    </citation>
    <scope>NUCLEOTIDE SEQUENCE [LARGE SCALE GENOMIC DNA]</scope>
    <source>
        <strain evidence="10 11">DSM 45707</strain>
    </source>
</reference>
<dbReference type="PANTHER" id="PTHR48111">
    <property type="entry name" value="REGULATOR OF RPOS"/>
    <property type="match status" value="1"/>
</dbReference>
<dbReference type="Gene3D" id="6.10.250.690">
    <property type="match status" value="1"/>
</dbReference>
<dbReference type="GO" id="GO:0032993">
    <property type="term" value="C:protein-DNA complex"/>
    <property type="evidence" value="ECO:0007669"/>
    <property type="project" value="TreeGrafter"/>
</dbReference>
<protein>
    <submittedName>
        <fullName evidence="10">DNA-binding response OmpR family regulator</fullName>
    </submittedName>
</protein>
<organism evidence="10 11">
    <name type="scientific">Hazenella coriacea</name>
    <dbReference type="NCBI Taxonomy" id="1179467"/>
    <lineage>
        <taxon>Bacteria</taxon>
        <taxon>Bacillati</taxon>
        <taxon>Bacillota</taxon>
        <taxon>Bacilli</taxon>
        <taxon>Bacillales</taxon>
        <taxon>Thermoactinomycetaceae</taxon>
        <taxon>Hazenella</taxon>
    </lineage>
</organism>
<evidence type="ECO:0000256" key="2">
    <source>
        <dbReference type="ARBA" id="ARBA00023012"/>
    </source>
</evidence>
<keyword evidence="3" id="KW-0805">Transcription regulation</keyword>
<dbReference type="CDD" id="cd00383">
    <property type="entry name" value="trans_reg_C"/>
    <property type="match status" value="1"/>
</dbReference>
<keyword evidence="1 6" id="KW-0597">Phosphoprotein</keyword>
<keyword evidence="5" id="KW-0804">Transcription</keyword>
<dbReference type="SMART" id="SM00448">
    <property type="entry name" value="REC"/>
    <property type="match status" value="1"/>
</dbReference>
<dbReference type="GO" id="GO:0000156">
    <property type="term" value="F:phosphorelay response regulator activity"/>
    <property type="evidence" value="ECO:0007669"/>
    <property type="project" value="TreeGrafter"/>
</dbReference>
<evidence type="ECO:0000256" key="3">
    <source>
        <dbReference type="ARBA" id="ARBA00023015"/>
    </source>
</evidence>
<dbReference type="InterPro" id="IPR001867">
    <property type="entry name" value="OmpR/PhoB-type_DNA-bd"/>
</dbReference>
<gene>
    <name evidence="10" type="ORF">EDD58_11049</name>
</gene>
<dbReference type="SUPFAM" id="SSF46894">
    <property type="entry name" value="C-terminal effector domain of the bipartite response regulators"/>
    <property type="match status" value="1"/>
</dbReference>
<dbReference type="InterPro" id="IPR036388">
    <property type="entry name" value="WH-like_DNA-bd_sf"/>
</dbReference>
<dbReference type="Pfam" id="PF00072">
    <property type="entry name" value="Response_reg"/>
    <property type="match status" value="1"/>
</dbReference>
<feature type="modified residue" description="4-aspartylphosphate" evidence="6">
    <location>
        <position position="54"/>
    </location>
</feature>
<dbReference type="Gene3D" id="3.40.50.2300">
    <property type="match status" value="1"/>
</dbReference>
<dbReference type="Proteomes" id="UP000294937">
    <property type="component" value="Unassembled WGS sequence"/>
</dbReference>
<dbReference type="RefSeq" id="WP_131926441.1">
    <property type="nucleotide sequence ID" value="NZ_SMAG01000010.1"/>
</dbReference>
<feature type="domain" description="OmpR/PhoB-type" evidence="9">
    <location>
        <begin position="133"/>
        <end position="232"/>
    </location>
</feature>
<keyword evidence="11" id="KW-1185">Reference proteome</keyword>
<dbReference type="SUPFAM" id="SSF52172">
    <property type="entry name" value="CheY-like"/>
    <property type="match status" value="1"/>
</dbReference>
<dbReference type="GO" id="GO:0005829">
    <property type="term" value="C:cytosol"/>
    <property type="evidence" value="ECO:0007669"/>
    <property type="project" value="TreeGrafter"/>
</dbReference>
<dbReference type="Pfam" id="PF00486">
    <property type="entry name" value="Trans_reg_C"/>
    <property type="match status" value="1"/>
</dbReference>
<evidence type="ECO:0000256" key="6">
    <source>
        <dbReference type="PROSITE-ProRule" id="PRU00169"/>
    </source>
</evidence>
<proteinExistence type="predicted"/>
<dbReference type="InterPro" id="IPR039420">
    <property type="entry name" value="WalR-like"/>
</dbReference>
<dbReference type="PROSITE" id="PS51755">
    <property type="entry name" value="OMPR_PHOB"/>
    <property type="match status" value="1"/>
</dbReference>
<dbReference type="EMBL" id="SMAG01000010">
    <property type="protein sequence ID" value="TCS92822.1"/>
    <property type="molecule type" value="Genomic_DNA"/>
</dbReference>
<evidence type="ECO:0000313" key="11">
    <source>
        <dbReference type="Proteomes" id="UP000294937"/>
    </source>
</evidence>
<accession>A0A4R3L0V1</accession>
<evidence type="ECO:0000256" key="1">
    <source>
        <dbReference type="ARBA" id="ARBA00022553"/>
    </source>
</evidence>
<dbReference type="PROSITE" id="PS50110">
    <property type="entry name" value="RESPONSE_REGULATORY"/>
    <property type="match status" value="1"/>
</dbReference>
<feature type="domain" description="Response regulatory" evidence="8">
    <location>
        <begin position="4"/>
        <end position="118"/>
    </location>
</feature>
<comment type="caution">
    <text evidence="10">The sequence shown here is derived from an EMBL/GenBank/DDBJ whole genome shotgun (WGS) entry which is preliminary data.</text>
</comment>
<dbReference type="InterPro" id="IPR011006">
    <property type="entry name" value="CheY-like_superfamily"/>
</dbReference>
<dbReference type="OrthoDB" id="9802426at2"/>
<dbReference type="InterPro" id="IPR001789">
    <property type="entry name" value="Sig_transdc_resp-reg_receiver"/>
</dbReference>
<keyword evidence="2" id="KW-0902">Two-component regulatory system</keyword>
<dbReference type="SMART" id="SM00862">
    <property type="entry name" value="Trans_reg_C"/>
    <property type="match status" value="1"/>
</dbReference>
<evidence type="ECO:0000313" key="10">
    <source>
        <dbReference type="EMBL" id="TCS92822.1"/>
    </source>
</evidence>